<gene>
    <name evidence="13" type="ORF">HCN44_005978</name>
</gene>
<feature type="binding site" evidence="9">
    <location>
        <position position="145"/>
    </location>
    <ligand>
        <name>Zn(2+)</name>
        <dbReference type="ChEBI" id="CHEBI:29105"/>
        <note>catalytic</note>
    </ligand>
</feature>
<feature type="binding site" evidence="9">
    <location>
        <position position="147"/>
    </location>
    <ligand>
        <name>Ca(2+)</name>
        <dbReference type="ChEBI" id="CHEBI:29108"/>
        <note>structural</note>
    </ligand>
</feature>
<feature type="binding site" evidence="8">
    <location>
        <position position="212"/>
    </location>
    <ligand>
        <name>a protein</name>
        <dbReference type="ChEBI" id="CHEBI:16541"/>
    </ligand>
    <ligandPart>
        <name>C-terminal Xaa-(2S)-2-hydroxyglycine residue</name>
        <dbReference type="ChEBI" id="CHEBI:142768"/>
    </ligandPart>
</feature>
<dbReference type="Gene3D" id="2.120.10.30">
    <property type="entry name" value="TolB, C-terminal domain"/>
    <property type="match status" value="1"/>
</dbReference>
<feature type="binding site" evidence="9">
    <location>
        <position position="80"/>
    </location>
    <ligand>
        <name>Ca(2+)</name>
        <dbReference type="ChEBI" id="CHEBI:29108"/>
        <note>structural</note>
    </ligand>
</feature>
<dbReference type="Pfam" id="PF01436">
    <property type="entry name" value="NHL"/>
    <property type="match status" value="2"/>
</dbReference>
<evidence type="ECO:0000256" key="1">
    <source>
        <dbReference type="ARBA" id="ARBA00012343"/>
    </source>
</evidence>
<keyword evidence="2 9" id="KW-0479">Metal-binding</keyword>
<dbReference type="CDD" id="cd14958">
    <property type="entry name" value="NHL_PAL_like"/>
    <property type="match status" value="1"/>
</dbReference>
<evidence type="ECO:0000256" key="5">
    <source>
        <dbReference type="ARBA" id="ARBA00023157"/>
    </source>
</evidence>
<feature type="repeat" description="NHL" evidence="11">
    <location>
        <begin position="184"/>
        <end position="223"/>
    </location>
</feature>
<evidence type="ECO:0000256" key="11">
    <source>
        <dbReference type="PROSITE-ProRule" id="PRU00504"/>
    </source>
</evidence>
<dbReference type="PROSITE" id="PS51125">
    <property type="entry name" value="NHL"/>
    <property type="match status" value="2"/>
</dbReference>
<feature type="repeat" description="NHL" evidence="11">
    <location>
        <begin position="239"/>
        <end position="269"/>
    </location>
</feature>
<protein>
    <recommendedName>
        <fullName evidence="1">peptidylamidoglycolate lyase</fullName>
        <ecNumber evidence="1">4.3.2.5</ecNumber>
    </recommendedName>
</protein>
<keyword evidence="5 10" id="KW-1015">Disulfide bond</keyword>
<name>A0A834Y431_APHGI</name>
<evidence type="ECO:0000256" key="7">
    <source>
        <dbReference type="ARBA" id="ARBA00023239"/>
    </source>
</evidence>
<dbReference type="InterPro" id="IPR000720">
    <property type="entry name" value="PHM/PAL"/>
</dbReference>
<evidence type="ECO:0000256" key="6">
    <source>
        <dbReference type="ARBA" id="ARBA00023180"/>
    </source>
</evidence>
<dbReference type="GO" id="GO:0006518">
    <property type="term" value="P:peptide metabolic process"/>
    <property type="evidence" value="ECO:0007669"/>
    <property type="project" value="InterPro"/>
</dbReference>
<dbReference type="GO" id="GO:0016020">
    <property type="term" value="C:membrane"/>
    <property type="evidence" value="ECO:0007669"/>
    <property type="project" value="InterPro"/>
</dbReference>
<evidence type="ECO:0000256" key="3">
    <source>
        <dbReference type="ARBA" id="ARBA00022729"/>
    </source>
</evidence>
<comment type="cofactor">
    <cofactor evidence="9">
        <name>Zn(2+)</name>
        <dbReference type="ChEBI" id="CHEBI:29105"/>
    </cofactor>
    <text evidence="9">Binds one Zn(2+) ion per subunit.</text>
</comment>
<dbReference type="GO" id="GO:0004598">
    <property type="term" value="F:peptidylamidoglycolate lyase activity"/>
    <property type="evidence" value="ECO:0007669"/>
    <property type="project" value="UniProtKB-EC"/>
</dbReference>
<evidence type="ECO:0000256" key="9">
    <source>
        <dbReference type="PIRSR" id="PIRSR600720-2"/>
    </source>
</evidence>
<reference evidence="13 14" key="1">
    <citation type="submission" date="2020-08" db="EMBL/GenBank/DDBJ databases">
        <title>Aphidius gifuensis genome sequencing and assembly.</title>
        <authorList>
            <person name="Du Z."/>
        </authorList>
    </citation>
    <scope>NUCLEOTIDE SEQUENCE [LARGE SCALE GENOMIC DNA]</scope>
    <source>
        <strain evidence="13">YNYX2018</strain>
        <tissue evidence="13">Adults</tissue>
    </source>
</reference>
<proteinExistence type="predicted"/>
<dbReference type="EMBL" id="JACMRX010000001">
    <property type="protein sequence ID" value="KAF7997407.1"/>
    <property type="molecule type" value="Genomic_DNA"/>
</dbReference>
<feature type="disulfide bond" evidence="10">
    <location>
        <begin position="254"/>
        <end position="265"/>
    </location>
</feature>
<dbReference type="PANTHER" id="PTHR10680:SF37">
    <property type="entry name" value="PEPTIDYL-ALPHA-HYDROXYGLYCINE ALPHA-AMIDATING LYASE 2"/>
    <property type="match status" value="1"/>
</dbReference>
<keyword evidence="9" id="KW-0106">Calcium</keyword>
<accession>A0A834Y431</accession>
<organism evidence="13 14">
    <name type="scientific">Aphidius gifuensis</name>
    <name type="common">Parasitoid wasp</name>
    <dbReference type="NCBI Taxonomy" id="684658"/>
    <lineage>
        <taxon>Eukaryota</taxon>
        <taxon>Metazoa</taxon>
        <taxon>Ecdysozoa</taxon>
        <taxon>Arthropoda</taxon>
        <taxon>Hexapoda</taxon>
        <taxon>Insecta</taxon>
        <taxon>Pterygota</taxon>
        <taxon>Neoptera</taxon>
        <taxon>Endopterygota</taxon>
        <taxon>Hymenoptera</taxon>
        <taxon>Apocrita</taxon>
        <taxon>Ichneumonoidea</taxon>
        <taxon>Braconidae</taxon>
        <taxon>Aphidiinae</taxon>
        <taxon>Aphidius</taxon>
    </lineage>
</organism>
<feature type="binding site" evidence="9">
    <location>
        <position position="353"/>
    </location>
    <ligand>
        <name>Zn(2+)</name>
        <dbReference type="ChEBI" id="CHEBI:29105"/>
        <note>catalytic</note>
    </ligand>
</feature>
<evidence type="ECO:0000256" key="12">
    <source>
        <dbReference type="SAM" id="SignalP"/>
    </source>
</evidence>
<sequence>MVGIFCPQYLTIVALIGLVSSFTIQTKQNEDVPVVVEELLNLLTVNSPASIEKVEVQRPGYPTENFDWQGPGNVGQIVGVSVDSEGRPVIFHRGDRTWNYNTYDDNLEYEEAFEGPIQDATILVLNSITGVVVNAWGEQIFYLPHGLHIDPFGYVWLTDVALHQVFKFKPGSRRPDLILGERFTRGSDDQHFCQPTAVAVAKSGEIVVADGYCNNRIMVFDESGNLINKIPQQNEFVTLRVPHGLAILDQGDVCVADRENMRIICLNVGLRSNNDINNNNNNNNINERRRPPLTLHQPDLGRVFAVAAHGNILYAVNGPTSPMIPIRGFIMDPKFEDIFGSWSPSTGNFEQPHAMAISPNGSELYVTEIGPNKIWKFDLVRGNRQDDIWNNLE</sequence>
<feature type="binding site" evidence="8">
    <location>
        <position position="93"/>
    </location>
    <ligand>
        <name>a protein</name>
        <dbReference type="ChEBI" id="CHEBI:16541"/>
    </ligand>
    <ligandPart>
        <name>C-terminal Xaa-(2S)-2-hydroxyglycine residue</name>
        <dbReference type="ChEBI" id="CHEBI:142768"/>
    </ligandPart>
</feature>
<evidence type="ECO:0000256" key="8">
    <source>
        <dbReference type="PIRSR" id="PIRSR600720-1"/>
    </source>
</evidence>
<evidence type="ECO:0000313" key="13">
    <source>
        <dbReference type="EMBL" id="KAF7997407.1"/>
    </source>
</evidence>
<feature type="chain" id="PRO_5032389742" description="peptidylamidoglycolate lyase" evidence="12">
    <location>
        <begin position="22"/>
        <end position="393"/>
    </location>
</feature>
<keyword evidence="4" id="KW-0677">Repeat</keyword>
<keyword evidence="9" id="KW-0862">Zinc</keyword>
<dbReference type="InterPro" id="IPR001258">
    <property type="entry name" value="NHL_repeat"/>
</dbReference>
<dbReference type="Proteomes" id="UP000639338">
    <property type="component" value="Unassembled WGS sequence"/>
</dbReference>
<dbReference type="PANTHER" id="PTHR10680">
    <property type="entry name" value="PEPTIDYL-GLYCINE ALPHA-AMIDATING MONOOXYGENASE"/>
    <property type="match status" value="1"/>
</dbReference>
<feature type="signal peptide" evidence="12">
    <location>
        <begin position="1"/>
        <end position="21"/>
    </location>
</feature>
<dbReference type="AlphaFoldDB" id="A0A834Y431"/>
<keyword evidence="6" id="KW-0325">Glycoprotein</keyword>
<evidence type="ECO:0000256" key="2">
    <source>
        <dbReference type="ARBA" id="ARBA00022723"/>
    </source>
</evidence>
<dbReference type="PRINTS" id="PR00790">
    <property type="entry name" value="PAMONOXGNASE"/>
</dbReference>
<dbReference type="GO" id="GO:0046872">
    <property type="term" value="F:metal ion binding"/>
    <property type="evidence" value="ECO:0007669"/>
    <property type="project" value="UniProtKB-KW"/>
</dbReference>
<keyword evidence="3 12" id="KW-0732">Signal</keyword>
<keyword evidence="7" id="KW-0456">Lyase</keyword>
<evidence type="ECO:0000256" key="4">
    <source>
        <dbReference type="ARBA" id="ARBA00022737"/>
    </source>
</evidence>
<dbReference type="InterPro" id="IPR011042">
    <property type="entry name" value="6-blade_b-propeller_TolB-like"/>
</dbReference>
<feature type="binding site" evidence="9">
    <location>
        <position position="243"/>
    </location>
    <ligand>
        <name>Zn(2+)</name>
        <dbReference type="ChEBI" id="CHEBI:29105"/>
        <note>catalytic</note>
    </ligand>
</feature>
<comment type="caution">
    <text evidence="13">The sequence shown here is derived from an EMBL/GenBank/DDBJ whole genome shotgun (WGS) entry which is preliminary data.</text>
</comment>
<dbReference type="GO" id="GO:0005576">
    <property type="term" value="C:extracellular region"/>
    <property type="evidence" value="ECO:0007669"/>
    <property type="project" value="TreeGrafter"/>
</dbReference>
<dbReference type="OrthoDB" id="10018185at2759"/>
<feature type="disulfide bond" evidence="10">
    <location>
        <begin position="193"/>
        <end position="213"/>
    </location>
</feature>
<dbReference type="EC" id="4.3.2.5" evidence="1"/>
<keyword evidence="14" id="KW-1185">Reference proteome</keyword>
<feature type="binding site" evidence="8">
    <location>
        <position position="258"/>
    </location>
    <ligand>
        <name>a protein</name>
        <dbReference type="ChEBI" id="CHEBI:16541"/>
    </ligand>
    <ligandPart>
        <name>C-terminal Xaa-(2S)-2-hydroxyglycine residue</name>
        <dbReference type="ChEBI" id="CHEBI:142768"/>
    </ligandPart>
</feature>
<dbReference type="SUPFAM" id="SSF101898">
    <property type="entry name" value="NHL repeat"/>
    <property type="match status" value="1"/>
</dbReference>
<evidence type="ECO:0000256" key="10">
    <source>
        <dbReference type="PIRSR" id="PIRSR600720-3"/>
    </source>
</evidence>
<evidence type="ECO:0000313" key="14">
    <source>
        <dbReference type="Proteomes" id="UP000639338"/>
    </source>
</evidence>